<evidence type="ECO:0000259" key="3">
    <source>
        <dbReference type="Pfam" id="PF01494"/>
    </source>
</evidence>
<dbReference type="GO" id="GO:0071949">
    <property type="term" value="F:FAD binding"/>
    <property type="evidence" value="ECO:0007669"/>
    <property type="project" value="InterPro"/>
</dbReference>
<dbReference type="Pfam" id="PF01494">
    <property type="entry name" value="FAD_binding_3"/>
    <property type="match status" value="1"/>
</dbReference>
<dbReference type="InterPro" id="IPR050493">
    <property type="entry name" value="FAD-dep_Monooxygenase_BioMet"/>
</dbReference>
<dbReference type="PRINTS" id="PR00420">
    <property type="entry name" value="RNGMNOXGNASE"/>
</dbReference>
<evidence type="ECO:0000256" key="2">
    <source>
        <dbReference type="ARBA" id="ARBA00023033"/>
    </source>
</evidence>
<dbReference type="Gene3D" id="3.50.50.60">
    <property type="entry name" value="FAD/NAD(P)-binding domain"/>
    <property type="match status" value="1"/>
</dbReference>
<dbReference type="PANTHER" id="PTHR13789:SF309">
    <property type="entry name" value="PUTATIVE (AFU_ORTHOLOGUE AFUA_6G14510)-RELATED"/>
    <property type="match status" value="1"/>
</dbReference>
<protein>
    <submittedName>
        <fullName evidence="4">NAD(P)-binding protein</fullName>
    </submittedName>
</protein>
<proteinExistence type="predicted"/>
<keyword evidence="2" id="KW-0503">Monooxygenase</keyword>
<feature type="domain" description="FAD-binding" evidence="3">
    <location>
        <begin position="20"/>
        <end position="323"/>
    </location>
</feature>
<keyword evidence="1" id="KW-0560">Oxidoreductase</keyword>
<dbReference type="InterPro" id="IPR036188">
    <property type="entry name" value="FAD/NAD-bd_sf"/>
</dbReference>
<evidence type="ECO:0000256" key="1">
    <source>
        <dbReference type="ARBA" id="ARBA00023002"/>
    </source>
</evidence>
<name>A0A7K2IPF8_9ACTN</name>
<dbReference type="SUPFAM" id="SSF51905">
    <property type="entry name" value="FAD/NAD(P)-binding domain"/>
    <property type="match status" value="1"/>
</dbReference>
<evidence type="ECO:0000313" key="4">
    <source>
        <dbReference type="EMBL" id="MYR31664.1"/>
    </source>
</evidence>
<gene>
    <name evidence="4" type="ORF">GTW20_05115</name>
</gene>
<dbReference type="RefSeq" id="WP_161110387.1">
    <property type="nucleotide sequence ID" value="NZ_WWHY01000001.1"/>
</dbReference>
<dbReference type="GO" id="GO:0004497">
    <property type="term" value="F:monooxygenase activity"/>
    <property type="evidence" value="ECO:0007669"/>
    <property type="project" value="UniProtKB-KW"/>
</dbReference>
<evidence type="ECO:0000313" key="5">
    <source>
        <dbReference type="Proteomes" id="UP000467124"/>
    </source>
</evidence>
<comment type="caution">
    <text evidence="4">The sequence shown here is derived from an EMBL/GenBank/DDBJ whole genome shotgun (WGS) entry which is preliminary data.</text>
</comment>
<dbReference type="AlphaFoldDB" id="A0A7K2IPF8"/>
<dbReference type="PANTHER" id="PTHR13789">
    <property type="entry name" value="MONOOXYGENASE"/>
    <property type="match status" value="1"/>
</dbReference>
<sequence length="406" mass="43290">MATPDASVNTRDAPTPVPLRVLVVGAGIGGLAAAAALRDAGHHVTVLERSSGPGTGGACLGLQSNAVLALRELGVDPVEQLNGVPVERFELRSWRGSRLAWWSPGEVGRELQAPNITVVRAELLARLSSLVAGCDLRYGAVVESVEQTDDRVTAHLTDGDRVGADLLVGADGLRSRVRRSLGIAGGPSYAGYTAWRGISPTRPSGLERGTAQHYLGQGTTVGCWPLPEDRTYWVATLRVDQDSAPDRPPARLGERAPRAVRELLATTDPRGVLRTPVHELVGIGKPYKDRAVLIGDAAHGMQPTTGQGAGQALLDALSLASHLRGIGARQVPEAIARHIGERQHSALRVAAEASGLGRMHHVNNPAIRLVRDTVIRATPHRVWQQRAMVRLDERPLLTGVRTRRGV</sequence>
<dbReference type="Proteomes" id="UP000467124">
    <property type="component" value="Unassembled WGS sequence"/>
</dbReference>
<organism evidence="4 5">
    <name type="scientific">Nocardiopsis alba</name>
    <dbReference type="NCBI Taxonomy" id="53437"/>
    <lineage>
        <taxon>Bacteria</taxon>
        <taxon>Bacillati</taxon>
        <taxon>Actinomycetota</taxon>
        <taxon>Actinomycetes</taxon>
        <taxon>Streptosporangiales</taxon>
        <taxon>Nocardiopsidaceae</taxon>
        <taxon>Nocardiopsis</taxon>
    </lineage>
</organism>
<accession>A0A7K2IPF8</accession>
<dbReference type="InterPro" id="IPR002938">
    <property type="entry name" value="FAD-bd"/>
</dbReference>
<dbReference type="EMBL" id="WWHY01000001">
    <property type="protein sequence ID" value="MYR31664.1"/>
    <property type="molecule type" value="Genomic_DNA"/>
</dbReference>
<reference evidence="4 5" key="1">
    <citation type="journal article" date="2019" name="Nat. Commun.">
        <title>The antimicrobial potential of Streptomyces from insect microbiomes.</title>
        <authorList>
            <person name="Chevrette M.G."/>
            <person name="Carlson C.M."/>
            <person name="Ortega H.E."/>
            <person name="Thomas C."/>
            <person name="Ananiev G.E."/>
            <person name="Barns K.J."/>
            <person name="Book A.J."/>
            <person name="Cagnazzo J."/>
            <person name="Carlos C."/>
            <person name="Flanigan W."/>
            <person name="Grubbs K.J."/>
            <person name="Horn H.A."/>
            <person name="Hoffmann F.M."/>
            <person name="Klassen J.L."/>
            <person name="Knack J.J."/>
            <person name="Lewin G.R."/>
            <person name="McDonald B.R."/>
            <person name="Muller L."/>
            <person name="Melo W.G.P."/>
            <person name="Pinto-Tomas A.A."/>
            <person name="Schmitz A."/>
            <person name="Wendt-Pienkowski E."/>
            <person name="Wildman S."/>
            <person name="Zhao M."/>
            <person name="Zhang F."/>
            <person name="Bugni T.S."/>
            <person name="Andes D.R."/>
            <person name="Pupo M.T."/>
            <person name="Currie C.R."/>
        </authorList>
    </citation>
    <scope>NUCLEOTIDE SEQUENCE [LARGE SCALE GENOMIC DNA]</scope>
    <source>
        <strain evidence="4 5">SID5840</strain>
    </source>
</reference>